<dbReference type="PANTHER" id="PTHR22957:SF27">
    <property type="entry name" value="TBC1 DOMAIN FAMILY MEMBER 13"/>
    <property type="match status" value="1"/>
</dbReference>
<dbReference type="GO" id="GO:0006886">
    <property type="term" value="P:intracellular protein transport"/>
    <property type="evidence" value="ECO:0007669"/>
    <property type="project" value="TreeGrafter"/>
</dbReference>
<dbReference type="InterPro" id="IPR000195">
    <property type="entry name" value="Rab-GAP-TBC_dom"/>
</dbReference>
<name>A0A1C7NMG4_9FUNG</name>
<dbReference type="PROSITE" id="PS50086">
    <property type="entry name" value="TBC_RABGAP"/>
    <property type="match status" value="1"/>
</dbReference>
<feature type="compositionally biased region" description="Low complexity" evidence="1">
    <location>
        <begin position="728"/>
        <end position="747"/>
    </location>
</feature>
<dbReference type="Gene3D" id="1.10.472.80">
    <property type="entry name" value="Ypt/Rab-GAP domain of gyp1p, domain 3"/>
    <property type="match status" value="1"/>
</dbReference>
<organism evidence="3 4">
    <name type="scientific">Choanephora cucurbitarum</name>
    <dbReference type="NCBI Taxonomy" id="101091"/>
    <lineage>
        <taxon>Eukaryota</taxon>
        <taxon>Fungi</taxon>
        <taxon>Fungi incertae sedis</taxon>
        <taxon>Mucoromycota</taxon>
        <taxon>Mucoromycotina</taxon>
        <taxon>Mucoromycetes</taxon>
        <taxon>Mucorales</taxon>
        <taxon>Mucorineae</taxon>
        <taxon>Choanephoraceae</taxon>
        <taxon>Choanephoroideae</taxon>
        <taxon>Choanephora</taxon>
    </lineage>
</organism>
<sequence>MQVLKYFRSVLSVEDVGQDTSGEKWTPVIDMKLFREACFQGSDSIRSLQITCSIPDEPGLRSLAWKVLMGYLPPDKRMWANTLKTQRLNYYNWVRDLLEEPGEEPPSSDHPLSTEPGSKWAVWFQDNSILEQIDKDVRRTLPDFAFFQLHVPANPLNPLSPPPAAPSILEEDLNESDPLSATTIFEEGQPEKEPKTRRFSFGLMGRPRSSSAASRKSLKLMNNTSNASVSISPAHNPLTTSVATSVSASNGHVISKRARSNSRSSVRSFSSGIIESGTDIISTPRNIVKKLSTAFTSKNSSGFVPKFSSGNMRKPLLEPICPYIPTRRSLFRRIAHLNEEIGNREHQVNGTKHIIGKQAIDADRQVMDYHWEAIERILFIYAKLNPGVGYVQGMNEILAPIYYVFTAKAAEDDPESQAYAEADTFFVFTTLISDTRDHFVRSLDQDASTGINATMWRMSQRLAWFDRPLFRHLSMKDIKEQYYAFRWITVLCSQEWDLPDVIRLWDSVLADRGMQEGLEEGRFEFLLDFAVAMLICIRQELIEGDFADNMRILQNYPIDDMQVVMNSAYSIREARLQAISSGRIIPGVNDRRSNGMINMDYSDTSSISSTGSGSRLKKLRDTTDMARASLDSLRKGSKESLDELFKRGLYIARNTSEELDRKRASTGDMTRSLSQRLGFANSLASKMKRTSSLRSSHSEQKDIEEQIHQDWLLANQLHATENNQYYHTQPNTRTSSPSSNSNQPRTNSLINRFSQFVSSKPVAPYKHHSLPQNKQDNTTKKAISPYPQSPVLSNPLQNKQDREQLANNLNVRRTVVGAYDRGYV</sequence>
<protein>
    <submittedName>
        <fullName evidence="3">TBC1 domain family member 13</fullName>
    </submittedName>
</protein>
<evidence type="ECO:0000259" key="2">
    <source>
        <dbReference type="PROSITE" id="PS50086"/>
    </source>
</evidence>
<feature type="region of interest" description="Disordered" evidence="1">
    <location>
        <begin position="727"/>
        <end position="747"/>
    </location>
</feature>
<dbReference type="STRING" id="101091.A0A1C7NMG4"/>
<dbReference type="SUPFAM" id="SSF47923">
    <property type="entry name" value="Ypt/Rab-GAP domain of gyp1p"/>
    <property type="match status" value="3"/>
</dbReference>
<dbReference type="Pfam" id="PF00566">
    <property type="entry name" value="RabGAP-TBC"/>
    <property type="match status" value="1"/>
</dbReference>
<gene>
    <name evidence="3" type="primary">TBC1D13</name>
    <name evidence="3" type="ORF">A0J61_01646</name>
</gene>
<dbReference type="AlphaFoldDB" id="A0A1C7NMG4"/>
<dbReference type="GO" id="GO:0005096">
    <property type="term" value="F:GTPase activator activity"/>
    <property type="evidence" value="ECO:0007669"/>
    <property type="project" value="TreeGrafter"/>
</dbReference>
<keyword evidence="4" id="KW-1185">Reference proteome</keyword>
<feature type="region of interest" description="Disordered" evidence="1">
    <location>
        <begin position="761"/>
        <end position="796"/>
    </location>
</feature>
<accession>A0A1C7NMG4</accession>
<dbReference type="Proteomes" id="UP000093000">
    <property type="component" value="Unassembled WGS sequence"/>
</dbReference>
<dbReference type="SMART" id="SM00164">
    <property type="entry name" value="TBC"/>
    <property type="match status" value="1"/>
</dbReference>
<proteinExistence type="predicted"/>
<dbReference type="Gene3D" id="1.10.8.270">
    <property type="entry name" value="putative rabgap domain of human tbc1 domain family member 14 like domains"/>
    <property type="match status" value="1"/>
</dbReference>
<evidence type="ECO:0000313" key="3">
    <source>
        <dbReference type="EMBL" id="OBZ90302.1"/>
    </source>
</evidence>
<dbReference type="InterPro" id="IPR035969">
    <property type="entry name" value="Rab-GAP_TBC_sf"/>
</dbReference>
<feature type="domain" description="Rab-GAP TBC" evidence="2">
    <location>
        <begin position="55"/>
        <end position="512"/>
    </location>
</feature>
<evidence type="ECO:0000313" key="4">
    <source>
        <dbReference type="Proteomes" id="UP000093000"/>
    </source>
</evidence>
<comment type="caution">
    <text evidence="3">The sequence shown here is derived from an EMBL/GenBank/DDBJ whole genome shotgun (WGS) entry which is preliminary data.</text>
</comment>
<reference evidence="3 4" key="1">
    <citation type="submission" date="2016-03" db="EMBL/GenBank/DDBJ databases">
        <title>Choanephora cucurbitarum.</title>
        <authorList>
            <person name="Min B."/>
            <person name="Park H."/>
            <person name="Park J.-H."/>
            <person name="Shin H.-D."/>
            <person name="Choi I.-G."/>
        </authorList>
    </citation>
    <scope>NUCLEOTIDE SEQUENCE [LARGE SCALE GENOMIC DNA]</scope>
    <source>
        <strain evidence="3 4">KUS-F28377</strain>
    </source>
</reference>
<dbReference type="OrthoDB" id="27140at2759"/>
<dbReference type="EMBL" id="LUGH01000055">
    <property type="protein sequence ID" value="OBZ90302.1"/>
    <property type="molecule type" value="Genomic_DNA"/>
</dbReference>
<dbReference type="InParanoid" id="A0A1C7NMG4"/>
<dbReference type="PANTHER" id="PTHR22957">
    <property type="entry name" value="TBC1 DOMAIN FAMILY MEMBER GTPASE-ACTIVATING PROTEIN"/>
    <property type="match status" value="1"/>
</dbReference>
<dbReference type="FunCoup" id="A0A1C7NMG4">
    <property type="interactions" value="88"/>
</dbReference>
<evidence type="ECO:0000256" key="1">
    <source>
        <dbReference type="SAM" id="MobiDB-lite"/>
    </source>
</evidence>